<feature type="domain" description="Glycosyl transferase family 1" evidence="1">
    <location>
        <begin position="231"/>
        <end position="385"/>
    </location>
</feature>
<evidence type="ECO:0000313" key="2">
    <source>
        <dbReference type="EMBL" id="PDX90427.1"/>
    </source>
</evidence>
<comment type="caution">
    <text evidence="2">The sequence shown here is derived from an EMBL/GenBank/DDBJ whole genome shotgun (WGS) entry which is preliminary data.</text>
</comment>
<dbReference type="InterPro" id="IPR001296">
    <property type="entry name" value="Glyco_trans_1"/>
</dbReference>
<dbReference type="SUPFAM" id="SSF53756">
    <property type="entry name" value="UDP-Glycosyltransferase/glycogen phosphorylase"/>
    <property type="match status" value="1"/>
</dbReference>
<dbReference type="GO" id="GO:0016757">
    <property type="term" value="F:glycosyltransferase activity"/>
    <property type="evidence" value="ECO:0007669"/>
    <property type="project" value="InterPro"/>
</dbReference>
<dbReference type="Proteomes" id="UP000220438">
    <property type="component" value="Unassembled WGS sequence"/>
</dbReference>
<accession>A0A2A7BG80</accession>
<protein>
    <recommendedName>
        <fullName evidence="1">Glycosyl transferase family 1 domain-containing protein</fullName>
    </recommendedName>
</protein>
<sequence length="435" mass="49325">MCGVLPAVLLQEYRLGISGSQSVCSVLEMKAEERDKTVKITFISNFLGPHQLPFCKAMVNRLGEDFKFVATEPMTEERIKLGWSLDKDTYPFEIKANESNELQKKAEQLAIESDVVIIGSAPDSYIIPRLKRNKLPFKYSERPLKKGIHWNNLAHIICGMWLHHGRFQSKPLYMLAASAYTADDYARFGCYRGKCYKWGYFPEAKKYDPDELMKGKLSAASDGLKRPCVSILWAGRLIGWKHPDASIRLAESLKEKGYSFKMTLIGTGEMEEQLHNMIRDKSLEDCVEMPGAMKASEVRSYMEKADIYLFTSDFNEGWGAVLNESMNSGCAVVASHAIGSVPFLIKDEENGLIYENGNQKQLEQQVCRLMDDAEYRMKLGLNAYHTIADLWNADVAAERLIDLCENIIFAKKTKSPYENGICSEAKVMENDWFGK</sequence>
<organism evidence="2 3">
    <name type="scientific">Faecalibacterium prausnitzii</name>
    <dbReference type="NCBI Taxonomy" id="853"/>
    <lineage>
        <taxon>Bacteria</taxon>
        <taxon>Bacillati</taxon>
        <taxon>Bacillota</taxon>
        <taxon>Clostridia</taxon>
        <taxon>Eubacteriales</taxon>
        <taxon>Oscillospiraceae</taxon>
        <taxon>Faecalibacterium</taxon>
    </lineage>
</organism>
<dbReference type="EMBL" id="NOUW01000007">
    <property type="protein sequence ID" value="PDX90427.1"/>
    <property type="molecule type" value="Genomic_DNA"/>
</dbReference>
<dbReference type="InterPro" id="IPR050194">
    <property type="entry name" value="Glycosyltransferase_grp1"/>
</dbReference>
<dbReference type="Pfam" id="PF00534">
    <property type="entry name" value="Glycos_transf_1"/>
    <property type="match status" value="1"/>
</dbReference>
<evidence type="ECO:0000259" key="1">
    <source>
        <dbReference type="Pfam" id="PF00534"/>
    </source>
</evidence>
<proteinExistence type="predicted"/>
<dbReference type="Gene3D" id="3.40.50.2000">
    <property type="entry name" value="Glycogen Phosphorylase B"/>
    <property type="match status" value="2"/>
</dbReference>
<dbReference type="AlphaFoldDB" id="A0A2A7BG80"/>
<evidence type="ECO:0000313" key="3">
    <source>
        <dbReference type="Proteomes" id="UP000220438"/>
    </source>
</evidence>
<dbReference type="PANTHER" id="PTHR45947">
    <property type="entry name" value="SULFOQUINOVOSYL TRANSFERASE SQD2"/>
    <property type="match status" value="1"/>
</dbReference>
<dbReference type="CDD" id="cd03801">
    <property type="entry name" value="GT4_PimA-like"/>
    <property type="match status" value="1"/>
</dbReference>
<gene>
    <name evidence="2" type="ORF">CHR61_02015</name>
</gene>
<reference evidence="2 3" key="1">
    <citation type="journal article" date="2017" name="Front. Microbiol.">
        <title>New Insights into the Diversity of the Genus Faecalibacterium.</title>
        <authorList>
            <person name="Benevides L."/>
            <person name="Burman S."/>
            <person name="Martin R."/>
            <person name="Robert V."/>
            <person name="Thomas M."/>
            <person name="Miquel S."/>
            <person name="Chain F."/>
            <person name="Sokol H."/>
            <person name="Bermudez-Humaran L.G."/>
            <person name="Morrison M."/>
            <person name="Langella P."/>
            <person name="Azevedo V.A."/>
            <person name="Chatel J.M."/>
            <person name="Soares S."/>
        </authorList>
    </citation>
    <scope>NUCLEOTIDE SEQUENCE [LARGE SCALE GENOMIC DNA]</scope>
    <source>
        <strain evidence="2 3">AHMP21</strain>
    </source>
</reference>
<name>A0A2A7BG80_9FIRM</name>
<dbReference type="PANTHER" id="PTHR45947:SF3">
    <property type="entry name" value="SULFOQUINOVOSYL TRANSFERASE SQD2"/>
    <property type="match status" value="1"/>
</dbReference>